<dbReference type="EMBL" id="SACN01000005">
    <property type="protein sequence ID" value="RVT89448.1"/>
    <property type="molecule type" value="Genomic_DNA"/>
</dbReference>
<comment type="similarity">
    <text evidence="1 2">Belongs to the short-chain dehydrogenases/reductases (SDR) family.</text>
</comment>
<name>A0A437LVN9_9SPHN</name>
<dbReference type="PROSITE" id="PS00061">
    <property type="entry name" value="ADH_SHORT"/>
    <property type="match status" value="1"/>
</dbReference>
<protein>
    <submittedName>
        <fullName evidence="3">SDR family oxidoreductase</fullName>
    </submittedName>
</protein>
<dbReference type="InterPro" id="IPR002347">
    <property type="entry name" value="SDR_fam"/>
</dbReference>
<comment type="caution">
    <text evidence="3">The sequence shown here is derived from an EMBL/GenBank/DDBJ whole genome shotgun (WGS) entry which is preliminary data.</text>
</comment>
<dbReference type="OrthoDB" id="9804774at2"/>
<dbReference type="FunFam" id="3.40.50.720:FF:000084">
    <property type="entry name" value="Short-chain dehydrogenase reductase"/>
    <property type="match status" value="1"/>
</dbReference>
<dbReference type="Gene3D" id="3.40.50.720">
    <property type="entry name" value="NAD(P)-binding Rossmann-like Domain"/>
    <property type="match status" value="1"/>
</dbReference>
<dbReference type="PANTHER" id="PTHR43975">
    <property type="entry name" value="ZGC:101858"/>
    <property type="match status" value="1"/>
</dbReference>
<dbReference type="InterPro" id="IPR020904">
    <property type="entry name" value="Sc_DH/Rdtase_CS"/>
</dbReference>
<dbReference type="Pfam" id="PF00106">
    <property type="entry name" value="adh_short"/>
    <property type="match status" value="1"/>
</dbReference>
<evidence type="ECO:0000256" key="1">
    <source>
        <dbReference type="ARBA" id="ARBA00006484"/>
    </source>
</evidence>
<accession>A0A437LVN9</accession>
<dbReference type="SUPFAM" id="SSF51735">
    <property type="entry name" value="NAD(P)-binding Rossmann-fold domains"/>
    <property type="match status" value="1"/>
</dbReference>
<gene>
    <name evidence="3" type="ORF">EOD43_22050</name>
</gene>
<dbReference type="InterPro" id="IPR036291">
    <property type="entry name" value="NAD(P)-bd_dom_sf"/>
</dbReference>
<dbReference type="Proteomes" id="UP000282971">
    <property type="component" value="Unassembled WGS sequence"/>
</dbReference>
<organism evidence="3 4">
    <name type="scientific">Sphingomonas crocodyli</name>
    <dbReference type="NCBI Taxonomy" id="1979270"/>
    <lineage>
        <taxon>Bacteria</taxon>
        <taxon>Pseudomonadati</taxon>
        <taxon>Pseudomonadota</taxon>
        <taxon>Alphaproteobacteria</taxon>
        <taxon>Sphingomonadales</taxon>
        <taxon>Sphingomonadaceae</taxon>
        <taxon>Sphingomonas</taxon>
    </lineage>
</organism>
<evidence type="ECO:0000313" key="3">
    <source>
        <dbReference type="EMBL" id="RVT89448.1"/>
    </source>
</evidence>
<dbReference type="CDD" id="cd05233">
    <property type="entry name" value="SDR_c"/>
    <property type="match status" value="1"/>
</dbReference>
<proteinExistence type="inferred from homology"/>
<evidence type="ECO:0000313" key="4">
    <source>
        <dbReference type="Proteomes" id="UP000282971"/>
    </source>
</evidence>
<evidence type="ECO:0000256" key="2">
    <source>
        <dbReference type="RuleBase" id="RU000363"/>
    </source>
</evidence>
<dbReference type="PRINTS" id="PR00080">
    <property type="entry name" value="SDRFAMILY"/>
</dbReference>
<dbReference type="AlphaFoldDB" id="A0A437LVN9"/>
<keyword evidence="4" id="KW-1185">Reference proteome</keyword>
<dbReference type="PANTHER" id="PTHR43975:SF2">
    <property type="entry name" value="EG:BACR7A4.14 PROTEIN-RELATED"/>
    <property type="match status" value="1"/>
</dbReference>
<dbReference type="PRINTS" id="PR00081">
    <property type="entry name" value="GDHRDH"/>
</dbReference>
<reference evidence="3 4" key="1">
    <citation type="submission" date="2019-01" db="EMBL/GenBank/DDBJ databases">
        <authorList>
            <person name="Chen W.-M."/>
        </authorList>
    </citation>
    <scope>NUCLEOTIDE SEQUENCE [LARGE SCALE GENOMIC DNA]</scope>
    <source>
        <strain evidence="3 4">CCP-7</strain>
    </source>
</reference>
<sequence length="256" mass="26866">MEEDDMAKEFDGKVVIVTGAASGLGRATALAFADQGATLAIGDVQEEKLQEVAELARAKGVKVTANKLDLIDTAACAKFVEDAAAAHGRLDALVNVAGTIVMNPIDKVTLADWDRVYAVNVRAPFFLMQAALPHLHKTEGGIVNIASNSAILGHSYLAPYSSSKAALVQLTKSMAIETIHSKVHINSIAPGGIATPMAGTMSFPQDIDVSLIARFTGLRGMNQPEDFSDMILFLASPRGKVAHGSCFVLDMGTTAG</sequence>